<gene>
    <name evidence="1" type="ORF">O3M35_002927</name>
</gene>
<evidence type="ECO:0000313" key="1">
    <source>
        <dbReference type="EMBL" id="KAK9500014.1"/>
    </source>
</evidence>
<protein>
    <submittedName>
        <fullName evidence="1">Uncharacterized protein</fullName>
    </submittedName>
</protein>
<sequence length="73" mass="8564">MSNAFKKNGSPDYRIKLKFISQNTLGREQLNIKLQLNTFRNDRIRTLNMFYASGEMAPLLTRCRLKTNQVKVK</sequence>
<reference evidence="1 2" key="1">
    <citation type="submission" date="2022-12" db="EMBL/GenBank/DDBJ databases">
        <title>Chromosome-level genome assembly of true bugs.</title>
        <authorList>
            <person name="Ma L."/>
            <person name="Li H."/>
        </authorList>
    </citation>
    <scope>NUCLEOTIDE SEQUENCE [LARGE SCALE GENOMIC DNA]</scope>
    <source>
        <strain evidence="1">Lab_2022b</strain>
    </source>
</reference>
<comment type="caution">
    <text evidence="1">The sequence shown here is derived from an EMBL/GenBank/DDBJ whole genome shotgun (WGS) entry which is preliminary data.</text>
</comment>
<proteinExistence type="predicted"/>
<evidence type="ECO:0000313" key="2">
    <source>
        <dbReference type="Proteomes" id="UP001461498"/>
    </source>
</evidence>
<name>A0AAW1CN84_9HEMI</name>
<accession>A0AAW1CN84</accession>
<dbReference type="Proteomes" id="UP001461498">
    <property type="component" value="Unassembled WGS sequence"/>
</dbReference>
<dbReference type="AlphaFoldDB" id="A0AAW1CN84"/>
<organism evidence="1 2">
    <name type="scientific">Rhynocoris fuscipes</name>
    <dbReference type="NCBI Taxonomy" id="488301"/>
    <lineage>
        <taxon>Eukaryota</taxon>
        <taxon>Metazoa</taxon>
        <taxon>Ecdysozoa</taxon>
        <taxon>Arthropoda</taxon>
        <taxon>Hexapoda</taxon>
        <taxon>Insecta</taxon>
        <taxon>Pterygota</taxon>
        <taxon>Neoptera</taxon>
        <taxon>Paraneoptera</taxon>
        <taxon>Hemiptera</taxon>
        <taxon>Heteroptera</taxon>
        <taxon>Panheteroptera</taxon>
        <taxon>Cimicomorpha</taxon>
        <taxon>Reduviidae</taxon>
        <taxon>Harpactorinae</taxon>
        <taxon>Harpactorini</taxon>
        <taxon>Rhynocoris</taxon>
    </lineage>
</organism>
<dbReference type="EMBL" id="JAPXFL010000011">
    <property type="protein sequence ID" value="KAK9500014.1"/>
    <property type="molecule type" value="Genomic_DNA"/>
</dbReference>
<keyword evidence="2" id="KW-1185">Reference proteome</keyword>